<reference evidence="1 2" key="1">
    <citation type="submission" date="2024-09" db="EMBL/GenBank/DDBJ databases">
        <title>Chromosome-scale assembly of Riccia fluitans.</title>
        <authorList>
            <person name="Paukszto L."/>
            <person name="Sawicki J."/>
            <person name="Karawczyk K."/>
            <person name="Piernik-Szablinska J."/>
            <person name="Szczecinska M."/>
            <person name="Mazdziarz M."/>
        </authorList>
    </citation>
    <scope>NUCLEOTIDE SEQUENCE [LARGE SCALE GENOMIC DNA]</scope>
    <source>
        <strain evidence="1">Rf_01</strain>
        <tissue evidence="1">Aerial parts of the thallus</tissue>
    </source>
</reference>
<gene>
    <name evidence="1" type="ORF">R1flu_004441</name>
</gene>
<dbReference type="Proteomes" id="UP001605036">
    <property type="component" value="Unassembled WGS sequence"/>
</dbReference>
<dbReference type="EMBL" id="JBHFFA010000003">
    <property type="protein sequence ID" value="KAL2632962.1"/>
    <property type="molecule type" value="Genomic_DNA"/>
</dbReference>
<name>A0ABD1YUB3_9MARC</name>
<accession>A0ABD1YUB3</accession>
<organism evidence="1 2">
    <name type="scientific">Riccia fluitans</name>
    <dbReference type="NCBI Taxonomy" id="41844"/>
    <lineage>
        <taxon>Eukaryota</taxon>
        <taxon>Viridiplantae</taxon>
        <taxon>Streptophyta</taxon>
        <taxon>Embryophyta</taxon>
        <taxon>Marchantiophyta</taxon>
        <taxon>Marchantiopsida</taxon>
        <taxon>Marchantiidae</taxon>
        <taxon>Marchantiales</taxon>
        <taxon>Ricciaceae</taxon>
        <taxon>Riccia</taxon>
    </lineage>
</organism>
<keyword evidence="2" id="KW-1185">Reference proteome</keyword>
<sequence length="310" mass="36020">MVRSIQPEWIAGPVPPPRGQEHINGIYAGYVIEKQQERKTWHDVYRKPWEIGRHRKNFCGQVRTSKPDDHRYVHYLPGKQALDHHTKCLDDTKAWQARMLLDQYVKSMLAKKFACEKKRHHFNTMKRHKEEEKVLWSKAEKKLTKLAYIRDEEVPRDAPRARDLIPDFNPQKHFQDYIRHVKIGIEKTAGVFYPQYVNLPALGRYLYNLDSVQRGLLAELKNMPGKVPKLPTGKMGNFITELELNAPSAEAKVSALDLLEIPKFEAKVGKIVEELRAKKALQPKIKGLPFETRMRRVSDAVSDCYDCLSV</sequence>
<comment type="caution">
    <text evidence="1">The sequence shown here is derived from an EMBL/GenBank/DDBJ whole genome shotgun (WGS) entry which is preliminary data.</text>
</comment>
<dbReference type="AlphaFoldDB" id="A0ABD1YUB3"/>
<proteinExistence type="predicted"/>
<evidence type="ECO:0000313" key="1">
    <source>
        <dbReference type="EMBL" id="KAL2632962.1"/>
    </source>
</evidence>
<protein>
    <submittedName>
        <fullName evidence="1">Uncharacterized protein</fullName>
    </submittedName>
</protein>
<evidence type="ECO:0000313" key="2">
    <source>
        <dbReference type="Proteomes" id="UP001605036"/>
    </source>
</evidence>